<organism evidence="1">
    <name type="scientific">hydrothermal vent metagenome</name>
    <dbReference type="NCBI Taxonomy" id="652676"/>
    <lineage>
        <taxon>unclassified sequences</taxon>
        <taxon>metagenomes</taxon>
        <taxon>ecological metagenomes</taxon>
    </lineage>
</organism>
<proteinExistence type="predicted"/>
<sequence length="53" mass="5794">MISDSLVQIYHFASLVLTVGFSANQLMKTGITELHAIALLMLSKISEFKAPIT</sequence>
<name>A0A160TDP6_9ZZZZ</name>
<dbReference type="AlphaFoldDB" id="A0A160TDP6"/>
<evidence type="ECO:0000313" key="1">
    <source>
        <dbReference type="EMBL" id="CUS41818.1"/>
    </source>
</evidence>
<gene>
    <name evidence="1" type="ORF">MGWOODY_Tha2742</name>
</gene>
<reference evidence="1" key="1">
    <citation type="submission" date="2015-10" db="EMBL/GenBank/DDBJ databases">
        <authorList>
            <person name="Gilbert D.G."/>
        </authorList>
    </citation>
    <scope>NUCLEOTIDE SEQUENCE</scope>
</reference>
<accession>A0A160TDP6</accession>
<dbReference type="EMBL" id="CZQC01000054">
    <property type="protein sequence ID" value="CUS41818.1"/>
    <property type="molecule type" value="Genomic_DNA"/>
</dbReference>
<protein>
    <submittedName>
        <fullName evidence="1">Uncharacterized protein</fullName>
    </submittedName>
</protein>